<dbReference type="EMBL" id="PVTH01000002">
    <property type="protein sequence ID" value="PRY54606.1"/>
    <property type="molecule type" value="Genomic_DNA"/>
</dbReference>
<comment type="caution">
    <text evidence="3">The sequence shown here is derived from an EMBL/GenBank/DDBJ whole genome shotgun (WGS) entry which is preliminary data.</text>
</comment>
<dbReference type="Pfam" id="PF01075">
    <property type="entry name" value="Glyco_transf_9"/>
    <property type="match status" value="1"/>
</dbReference>
<dbReference type="Gene3D" id="3.40.50.2000">
    <property type="entry name" value="Glycogen Phosphorylase B"/>
    <property type="match status" value="2"/>
</dbReference>
<dbReference type="GO" id="GO:0009244">
    <property type="term" value="P:lipopolysaccharide core region biosynthetic process"/>
    <property type="evidence" value="ECO:0007669"/>
    <property type="project" value="TreeGrafter"/>
</dbReference>
<keyword evidence="2 3" id="KW-0808">Transferase</keyword>
<sequence>MMPQLKYNNILCIRPDNLGDLLMSSPAIRALKETFQAKITVLTSSMAAGAAHLIPEIDDVMVCDFPWVKTSTPDESGFLNLIPLLRERNFDLAVVFTVYSQNPLPAVMLAYLSGIPARLAYCRENPYELLTHWVPDEEPYTRIKHQVRRDLDLVAELGASSENELLTIREDQYAQKEALKKTHQAGVDTKRPWLILHAGVSEQKRAYPHNLWIETAKTLINKLNYQVLFTGSAGEKALTDQLAAETGKSSFSLGGCFTLNEFGELIRKSRLVISVNTGTVHLAAAANTPVIVLYALTNPQHAPWKALGQILPFSPPANLESKNEIVKYVCSELLPRNKIVSPADIIEVTELILNGGAQIIKEIPDQLIL</sequence>
<evidence type="ECO:0000313" key="3">
    <source>
        <dbReference type="EMBL" id="PRY54606.1"/>
    </source>
</evidence>
<dbReference type="RefSeq" id="WP_106291937.1">
    <property type="nucleotide sequence ID" value="NZ_PVTH01000002.1"/>
</dbReference>
<evidence type="ECO:0000313" key="4">
    <source>
        <dbReference type="Proteomes" id="UP000238034"/>
    </source>
</evidence>
<dbReference type="PANTHER" id="PTHR30160:SF1">
    <property type="entry name" value="LIPOPOLYSACCHARIDE 1,2-N-ACETYLGLUCOSAMINETRANSFERASE-RELATED"/>
    <property type="match status" value="1"/>
</dbReference>
<protein>
    <submittedName>
        <fullName evidence="3">Lipopolysaccharide heptosyltransferase II</fullName>
    </submittedName>
</protein>
<dbReference type="GO" id="GO:0005829">
    <property type="term" value="C:cytosol"/>
    <property type="evidence" value="ECO:0007669"/>
    <property type="project" value="TreeGrafter"/>
</dbReference>
<dbReference type="CDD" id="cd03789">
    <property type="entry name" value="GT9_LPS_heptosyltransferase"/>
    <property type="match status" value="1"/>
</dbReference>
<dbReference type="InterPro" id="IPR051199">
    <property type="entry name" value="LPS_LOS_Heptosyltrfase"/>
</dbReference>
<reference evidence="3 4" key="1">
    <citation type="submission" date="2018-03" db="EMBL/GenBank/DDBJ databases">
        <title>Genomic Encyclopedia of Type Strains, Phase III (KMG-III): the genomes of soil and plant-associated and newly described type strains.</title>
        <authorList>
            <person name="Whitman W."/>
        </authorList>
    </citation>
    <scope>NUCLEOTIDE SEQUENCE [LARGE SCALE GENOMIC DNA]</scope>
    <source>
        <strain evidence="3 4">CGMCC 1.9313</strain>
    </source>
</reference>
<proteinExistence type="predicted"/>
<accession>A0A2T0U9K7</accession>
<keyword evidence="4" id="KW-1185">Reference proteome</keyword>
<gene>
    <name evidence="3" type="ORF">B0I27_102375</name>
</gene>
<dbReference type="InterPro" id="IPR002201">
    <property type="entry name" value="Glyco_trans_9"/>
</dbReference>
<evidence type="ECO:0000256" key="2">
    <source>
        <dbReference type="ARBA" id="ARBA00022679"/>
    </source>
</evidence>
<dbReference type="Proteomes" id="UP000238034">
    <property type="component" value="Unassembled WGS sequence"/>
</dbReference>
<dbReference type="PANTHER" id="PTHR30160">
    <property type="entry name" value="TETRAACYLDISACCHARIDE 4'-KINASE-RELATED"/>
    <property type="match status" value="1"/>
</dbReference>
<dbReference type="SUPFAM" id="SSF53756">
    <property type="entry name" value="UDP-Glycosyltransferase/glycogen phosphorylase"/>
    <property type="match status" value="1"/>
</dbReference>
<organism evidence="3 4">
    <name type="scientific">Arcticibacter pallidicorallinus</name>
    <dbReference type="NCBI Taxonomy" id="1259464"/>
    <lineage>
        <taxon>Bacteria</taxon>
        <taxon>Pseudomonadati</taxon>
        <taxon>Bacteroidota</taxon>
        <taxon>Sphingobacteriia</taxon>
        <taxon>Sphingobacteriales</taxon>
        <taxon>Sphingobacteriaceae</taxon>
        <taxon>Arcticibacter</taxon>
    </lineage>
</organism>
<dbReference type="OrthoDB" id="9797795at2"/>
<dbReference type="AlphaFoldDB" id="A0A2T0U9K7"/>
<name>A0A2T0U9K7_9SPHI</name>
<dbReference type="GO" id="GO:0008713">
    <property type="term" value="F:ADP-heptose-lipopolysaccharide heptosyltransferase activity"/>
    <property type="evidence" value="ECO:0007669"/>
    <property type="project" value="TreeGrafter"/>
</dbReference>
<evidence type="ECO:0000256" key="1">
    <source>
        <dbReference type="ARBA" id="ARBA00022676"/>
    </source>
</evidence>
<keyword evidence="1" id="KW-0328">Glycosyltransferase</keyword>